<protein>
    <recommendedName>
        <fullName evidence="5">B30.2/SPRY domain-containing protein</fullName>
    </recommendedName>
</protein>
<dbReference type="InterPro" id="IPR050143">
    <property type="entry name" value="TRIM/RBCC"/>
</dbReference>
<dbReference type="PRINTS" id="PR01407">
    <property type="entry name" value="BUTYPHLNCDUF"/>
</dbReference>
<keyword evidence="2" id="KW-0528">Neurotoxin</keyword>
<feature type="compositionally biased region" description="Basic and acidic residues" evidence="4">
    <location>
        <begin position="180"/>
        <end position="196"/>
    </location>
</feature>
<dbReference type="InterPro" id="IPR003877">
    <property type="entry name" value="SPRY_dom"/>
</dbReference>
<dbReference type="InterPro" id="IPR001870">
    <property type="entry name" value="B30.2/SPRY"/>
</dbReference>
<sequence>MWWECPKIQLFWTTATREIRKITKQVLDITPELALLNIFQDNNAHLHHKELITHLLSAARNTITRHWRDLSGVSMDQWYQIVWETALLEKLTNKLKLTQGQIDEDAFTPVWLPFITYTAQQVNDNNPPTAYKSICTAHDLPDNPSRFDWEPFVLGQERLASGRHWWEVEVEEATPQALRTSREPSVRRKGESRPNERQWELKENMEIWTVGAARESVVRKGKVSFNPNGGIWALGKALPDSLRTPLSPYRLTAFTSSERTILSLRYEPRKIRVYLDYEGGRVDFFDADTDDLIFTFPSASFSGERICPFFGVYWGVRLSLISLGARVISTVYKLHQGTRLLSPSSSNT</sequence>
<keyword evidence="7" id="KW-1185">Reference proteome</keyword>
<proteinExistence type="inferred from homology"/>
<evidence type="ECO:0000313" key="7">
    <source>
        <dbReference type="Proteomes" id="UP000472272"/>
    </source>
</evidence>
<dbReference type="Proteomes" id="UP000472272">
    <property type="component" value="Chromosome 2"/>
</dbReference>
<dbReference type="SUPFAM" id="SSF49899">
    <property type="entry name" value="Concanavalin A-like lectins/glucanases"/>
    <property type="match status" value="1"/>
</dbReference>
<dbReference type="PROSITE" id="PS50188">
    <property type="entry name" value="B302_SPRY"/>
    <property type="match status" value="1"/>
</dbReference>
<comment type="similarity">
    <text evidence="1">Belongs to the ohanin/vespryn family.</text>
</comment>
<dbReference type="GeneTree" id="ENSGT00940000158668"/>
<organism evidence="6 7">
    <name type="scientific">Podarcis muralis</name>
    <name type="common">Wall lizard</name>
    <name type="synonym">Lacerta muralis</name>
    <dbReference type="NCBI Taxonomy" id="64176"/>
    <lineage>
        <taxon>Eukaryota</taxon>
        <taxon>Metazoa</taxon>
        <taxon>Chordata</taxon>
        <taxon>Craniata</taxon>
        <taxon>Vertebrata</taxon>
        <taxon>Euteleostomi</taxon>
        <taxon>Lepidosauria</taxon>
        <taxon>Squamata</taxon>
        <taxon>Bifurcata</taxon>
        <taxon>Unidentata</taxon>
        <taxon>Episquamata</taxon>
        <taxon>Laterata</taxon>
        <taxon>Lacertibaenia</taxon>
        <taxon>Lacertidae</taxon>
        <taxon>Podarcis</taxon>
    </lineage>
</organism>
<evidence type="ECO:0000256" key="4">
    <source>
        <dbReference type="SAM" id="MobiDB-lite"/>
    </source>
</evidence>
<evidence type="ECO:0000256" key="1">
    <source>
        <dbReference type="ARBA" id="ARBA00009651"/>
    </source>
</evidence>
<dbReference type="PANTHER" id="PTHR24103">
    <property type="entry name" value="E3 UBIQUITIN-PROTEIN LIGASE TRIM"/>
    <property type="match status" value="1"/>
</dbReference>
<dbReference type="SMART" id="SM00449">
    <property type="entry name" value="SPRY"/>
    <property type="match status" value="1"/>
</dbReference>
<evidence type="ECO:0000313" key="6">
    <source>
        <dbReference type="Ensembl" id="ENSPMRP00000003667.1"/>
    </source>
</evidence>
<dbReference type="Ensembl" id="ENSPMRT00000003930.1">
    <property type="protein sequence ID" value="ENSPMRP00000003667.1"/>
    <property type="gene ID" value="ENSPMRG00000002566.1"/>
</dbReference>
<keyword evidence="2" id="KW-0800">Toxin</keyword>
<evidence type="ECO:0000256" key="2">
    <source>
        <dbReference type="ARBA" id="ARBA00022699"/>
    </source>
</evidence>
<dbReference type="InterPro" id="IPR043136">
    <property type="entry name" value="B30.2/SPRY_sf"/>
</dbReference>
<dbReference type="Gene3D" id="2.60.120.920">
    <property type="match status" value="1"/>
</dbReference>
<dbReference type="Pfam" id="PF00622">
    <property type="entry name" value="SPRY"/>
    <property type="match status" value="1"/>
</dbReference>
<dbReference type="InterPro" id="IPR013320">
    <property type="entry name" value="ConA-like_dom_sf"/>
</dbReference>
<accession>A0A670HX14</accession>
<dbReference type="InterPro" id="IPR003879">
    <property type="entry name" value="Butyrophylin_SPRY"/>
</dbReference>
<name>A0A670HX14_PODMU</name>
<reference evidence="6 7" key="1">
    <citation type="journal article" date="2019" name="Proc. Natl. Acad. Sci. U.S.A.">
        <title>Regulatory changes in pterin and carotenoid genes underlie balanced color polymorphisms in the wall lizard.</title>
        <authorList>
            <person name="Andrade P."/>
            <person name="Pinho C."/>
            <person name="Perez I de Lanuza G."/>
            <person name="Afonso S."/>
            <person name="Brejcha J."/>
            <person name="Rubin C.J."/>
            <person name="Wallerman O."/>
            <person name="Pereira P."/>
            <person name="Sabatino S.J."/>
            <person name="Bellati A."/>
            <person name="Pellitteri-Rosa D."/>
            <person name="Bosakova Z."/>
            <person name="Bunikis I."/>
            <person name="Carretero M.A."/>
            <person name="Feiner N."/>
            <person name="Marsik P."/>
            <person name="Pauperio F."/>
            <person name="Salvi D."/>
            <person name="Soler L."/>
            <person name="While G.M."/>
            <person name="Uller T."/>
            <person name="Font E."/>
            <person name="Andersson L."/>
            <person name="Carneiro M."/>
        </authorList>
    </citation>
    <scope>NUCLEOTIDE SEQUENCE</scope>
</reference>
<evidence type="ECO:0000259" key="5">
    <source>
        <dbReference type="PROSITE" id="PS50188"/>
    </source>
</evidence>
<reference evidence="6" key="3">
    <citation type="submission" date="2025-09" db="UniProtKB">
        <authorList>
            <consortium name="Ensembl"/>
        </authorList>
    </citation>
    <scope>IDENTIFICATION</scope>
</reference>
<dbReference type="AlphaFoldDB" id="A0A670HX14"/>
<feature type="region of interest" description="Disordered" evidence="4">
    <location>
        <begin position="176"/>
        <end position="196"/>
    </location>
</feature>
<evidence type="ECO:0000256" key="3">
    <source>
        <dbReference type="ARBA" id="ARBA00034460"/>
    </source>
</evidence>
<feature type="domain" description="B30.2/SPRY" evidence="5">
    <location>
        <begin position="89"/>
        <end position="328"/>
    </location>
</feature>
<reference evidence="6" key="2">
    <citation type="submission" date="2025-08" db="UniProtKB">
        <authorList>
            <consortium name="Ensembl"/>
        </authorList>
    </citation>
    <scope>IDENTIFICATION</scope>
</reference>
<comment type="function">
    <text evidence="3">Neurotoxin that produces dose-dependent hypolocomotion and hyperalgesia in mice. May directly act on the central nervous system, as it is 6500-fold more potent when administered intracerebroventricularly than intraperitoneal.</text>
</comment>